<dbReference type="Gene3D" id="3.30.70.20">
    <property type="match status" value="1"/>
</dbReference>
<dbReference type="OrthoDB" id="9798157at2"/>
<keyword evidence="8" id="KW-1185">Reference proteome</keyword>
<dbReference type="Pfam" id="PF09360">
    <property type="entry name" value="zf-CDGSH"/>
    <property type="match status" value="1"/>
</dbReference>
<keyword evidence="1" id="KW-0001">2Fe-2S</keyword>
<proteinExistence type="predicted"/>
<evidence type="ECO:0000256" key="4">
    <source>
        <dbReference type="ARBA" id="ARBA00023014"/>
    </source>
</evidence>
<dbReference type="InterPro" id="IPR010693">
    <property type="entry name" value="Divergent_4Fe-4S_mono-cluster"/>
</dbReference>
<feature type="region of interest" description="Disordered" evidence="5">
    <location>
        <begin position="80"/>
        <end position="104"/>
    </location>
</feature>
<dbReference type="InterPro" id="IPR042216">
    <property type="entry name" value="MitoNEET_CISD"/>
</dbReference>
<dbReference type="InterPro" id="IPR018967">
    <property type="entry name" value="FeS-contain_CDGSH-typ"/>
</dbReference>
<dbReference type="RefSeq" id="WP_111501884.1">
    <property type="nucleotide sequence ID" value="NZ_QKYN01000066.1"/>
</dbReference>
<protein>
    <recommendedName>
        <fullName evidence="6">Iron-binding zinc finger CDGSH type domain-containing protein</fullName>
    </recommendedName>
</protein>
<accession>A0A2X0K535</accession>
<dbReference type="GO" id="GO:0005737">
    <property type="term" value="C:cytoplasm"/>
    <property type="evidence" value="ECO:0007669"/>
    <property type="project" value="UniProtKB-ARBA"/>
</dbReference>
<evidence type="ECO:0000313" key="8">
    <source>
        <dbReference type="Proteomes" id="UP000248889"/>
    </source>
</evidence>
<dbReference type="AlphaFoldDB" id="A0A2X0K535"/>
<evidence type="ECO:0000256" key="5">
    <source>
        <dbReference type="SAM" id="MobiDB-lite"/>
    </source>
</evidence>
<dbReference type="Proteomes" id="UP000248889">
    <property type="component" value="Unassembled WGS sequence"/>
</dbReference>
<dbReference type="GO" id="GO:0051537">
    <property type="term" value="F:2 iron, 2 sulfur cluster binding"/>
    <property type="evidence" value="ECO:0007669"/>
    <property type="project" value="UniProtKB-KW"/>
</dbReference>
<keyword evidence="4" id="KW-0411">Iron-sulfur</keyword>
<dbReference type="SUPFAM" id="SSF54862">
    <property type="entry name" value="4Fe-4S ferredoxins"/>
    <property type="match status" value="1"/>
</dbReference>
<keyword evidence="2" id="KW-0479">Metal-binding</keyword>
<dbReference type="Pfam" id="PF06902">
    <property type="entry name" value="Fer4_19"/>
    <property type="match status" value="1"/>
</dbReference>
<dbReference type="EMBL" id="QKYN01000066">
    <property type="protein sequence ID" value="RAG84385.1"/>
    <property type="molecule type" value="Genomic_DNA"/>
</dbReference>
<keyword evidence="3" id="KW-0408">Iron</keyword>
<evidence type="ECO:0000313" key="7">
    <source>
        <dbReference type="EMBL" id="RAG84385.1"/>
    </source>
</evidence>
<feature type="domain" description="Iron-binding zinc finger CDGSH type" evidence="6">
    <location>
        <begin position="114"/>
        <end position="147"/>
    </location>
</feature>
<name>A0A2X0K535_9ACTN</name>
<evidence type="ECO:0000259" key="6">
    <source>
        <dbReference type="SMART" id="SM00704"/>
    </source>
</evidence>
<dbReference type="GO" id="GO:0046872">
    <property type="term" value="F:metal ion binding"/>
    <property type="evidence" value="ECO:0007669"/>
    <property type="project" value="UniProtKB-KW"/>
</dbReference>
<gene>
    <name evidence="7" type="ORF">DN069_17135</name>
</gene>
<evidence type="ECO:0000256" key="3">
    <source>
        <dbReference type="ARBA" id="ARBA00023004"/>
    </source>
</evidence>
<evidence type="ECO:0000256" key="1">
    <source>
        <dbReference type="ARBA" id="ARBA00022714"/>
    </source>
</evidence>
<comment type="caution">
    <text evidence="7">The sequence shown here is derived from an EMBL/GenBank/DDBJ whole genome shotgun (WGS) entry which is preliminary data.</text>
</comment>
<organism evidence="7 8">
    <name type="scientific">Streptacidiphilus pinicola</name>
    <dbReference type="NCBI Taxonomy" id="2219663"/>
    <lineage>
        <taxon>Bacteria</taxon>
        <taxon>Bacillati</taxon>
        <taxon>Actinomycetota</taxon>
        <taxon>Actinomycetes</taxon>
        <taxon>Kitasatosporales</taxon>
        <taxon>Streptomycetaceae</taxon>
        <taxon>Streptacidiphilus</taxon>
    </lineage>
</organism>
<dbReference type="SMART" id="SM00704">
    <property type="entry name" value="ZnF_CDGSH"/>
    <property type="match status" value="1"/>
</dbReference>
<sequence>MSDFDELPPSDRAKVYASPGVQVRFDAARCRHSGRCVLGAPEVFDTDARPWIQPGNADPEHVAEVVRRCPTGALHYLLADGPAEEPDRPTTVTPLPDGPLEIRGDLRLTGPWGEAREVPEVRAQLCRCGASANKPFCDGSHERIGWHDDRP</sequence>
<reference evidence="7 8" key="1">
    <citation type="submission" date="2018-06" db="EMBL/GenBank/DDBJ databases">
        <title>Streptacidiphilus pinicola sp. nov., isolated from pine grove soil.</title>
        <authorList>
            <person name="Roh S.G."/>
            <person name="Park S."/>
            <person name="Kim M.-K."/>
            <person name="Yun B.-R."/>
            <person name="Park J."/>
            <person name="Kim M.J."/>
            <person name="Kim Y.S."/>
            <person name="Kim S.B."/>
        </authorList>
    </citation>
    <scope>NUCLEOTIDE SEQUENCE [LARGE SCALE GENOMIC DNA]</scope>
    <source>
        <strain evidence="7 8">MMS16-CNU450</strain>
    </source>
</reference>
<evidence type="ECO:0000256" key="2">
    <source>
        <dbReference type="ARBA" id="ARBA00022723"/>
    </source>
</evidence>
<dbReference type="Gene3D" id="3.40.5.90">
    <property type="entry name" value="CDGSH iron-sulfur domain, mitoNEET-type"/>
    <property type="match status" value="1"/>
</dbReference>